<keyword evidence="2" id="KW-0472">Membrane</keyword>
<dbReference type="InterPro" id="IPR009003">
    <property type="entry name" value="Peptidase_S1_PA"/>
</dbReference>
<keyword evidence="2" id="KW-1133">Transmembrane helix</keyword>
<accession>A0A1S2QRN5</accession>
<gene>
    <name evidence="3" type="ORF">BIV23_00305</name>
</gene>
<keyword evidence="4" id="KW-1185">Reference proteome</keyword>
<feature type="region of interest" description="Disordered" evidence="1">
    <location>
        <begin position="719"/>
        <end position="739"/>
    </location>
</feature>
<comment type="caution">
    <text evidence="3">The sequence shown here is derived from an EMBL/GenBank/DDBJ whole genome shotgun (WGS) entry which is preliminary data.</text>
</comment>
<protein>
    <recommendedName>
        <fullName evidence="5">Serine protease</fullName>
    </recommendedName>
</protein>
<evidence type="ECO:0000313" key="3">
    <source>
        <dbReference type="EMBL" id="OIK08223.1"/>
    </source>
</evidence>
<evidence type="ECO:0000256" key="2">
    <source>
        <dbReference type="SAM" id="Phobius"/>
    </source>
</evidence>
<dbReference type="Proteomes" id="UP000179642">
    <property type="component" value="Unassembled WGS sequence"/>
</dbReference>
<dbReference type="SUPFAM" id="SSF50494">
    <property type="entry name" value="Trypsin-like serine proteases"/>
    <property type="match status" value="1"/>
</dbReference>
<organism evidence="3 4">
    <name type="scientific">Streptomyces monashensis</name>
    <dbReference type="NCBI Taxonomy" id="1678012"/>
    <lineage>
        <taxon>Bacteria</taxon>
        <taxon>Bacillati</taxon>
        <taxon>Actinomycetota</taxon>
        <taxon>Actinomycetes</taxon>
        <taxon>Kitasatosporales</taxon>
        <taxon>Streptomycetaceae</taxon>
        <taxon>Streptomyces</taxon>
    </lineage>
</organism>
<reference evidence="3 4" key="1">
    <citation type="submission" date="2016-10" db="EMBL/GenBank/DDBJ databases">
        <title>Genome sequence of Streptomyces sp. MUSC 1.</title>
        <authorList>
            <person name="Lee L.-H."/>
            <person name="Ser H.-L."/>
            <person name="Law J.W.-F."/>
        </authorList>
    </citation>
    <scope>NUCLEOTIDE SEQUENCE [LARGE SCALE GENOMIC DNA]</scope>
    <source>
        <strain evidence="3 4">MUSC 1</strain>
    </source>
</reference>
<dbReference type="AlphaFoldDB" id="A0A1S2QRN5"/>
<sequence length="876" mass="94004">MVGGGTAQRTVEVLNQAADSYGTGCLLAPGLILTAHHVAKPGEGHVVRVRDMASATFSEAVAVWESAEWDVVLLVADRALVGAGVQAVGFGELVSDYPARRPVCSTTGFAKAMRRKVSARSERYVDDLKTVDGRIAPHTGSRSKMYSLEVDGAVVTDVRNWQGLSGAGVFCNGVLVAMATLVDPQWDRGILVRPLSHLLADKSFAAAVSAHTGMAPRLQPADLKGLLDDIPSPTLSSSHLLDPRAQVVGLTGMTDLIGQIEQWCNGPGQVDVAAVTGLGGTGKSRLVVELLSRLTARHDNSRPWSGGFLSETPPHTDYGMLASSSYPLLIAVDLAEAHIPQIRDLARALAVPHDGACVRVLLLARGHDGWWPALSRYLRAQQAGAARETFMLTPDDALEGHGPENIYVEAKAAFARRIRLLQQAGHADSTWSDTVVADAPRRYGDGIEHTLRQPVIYHHVAALADVLARANPDFARKDHPMEVLLANEENYLRRIAEARLGTGAVDMKLLHTLVSAQLLAGATTARDGKAAIRAGFDVHHHGYGATAPPDPERLAALDDVLAAAYPAVDGAHWGAIGAPLAAAWLTEAGTSNGGEFVEHFLQHDVLAPEQRRRTLSTVIRAAQEQPALADAAHRAVASDPERLLPLAAQTITTELGPDQAQQWLADLEHSITDRAAQPDVDRDVYEWAAAFLGEVQAQVATGAEEMDEFIDVLLHEDTADEEDDEAESEPDTDAPERPADLPLIRTRVSVPIRIVITVLAVGHLGLVTATLIIALNSDSMRGVGWARWCFLAGVPSAHLAIATAYGSRPPVRRVPIFWIAPLFIIVWTTAFAVMAHLPLPLPWALWPLVFGIGLVALAFAWRMWVGRFPAAEPPTV</sequence>
<proteinExistence type="predicted"/>
<feature type="transmembrane region" description="Helical" evidence="2">
    <location>
        <begin position="843"/>
        <end position="861"/>
    </location>
</feature>
<keyword evidence="2" id="KW-0812">Transmembrane</keyword>
<feature type="transmembrane region" description="Helical" evidence="2">
    <location>
        <begin position="817"/>
        <end position="837"/>
    </location>
</feature>
<evidence type="ECO:0000256" key="1">
    <source>
        <dbReference type="SAM" id="MobiDB-lite"/>
    </source>
</evidence>
<evidence type="ECO:0008006" key="5">
    <source>
        <dbReference type="Google" id="ProtNLM"/>
    </source>
</evidence>
<feature type="transmembrane region" description="Helical" evidence="2">
    <location>
        <begin position="785"/>
        <end position="805"/>
    </location>
</feature>
<evidence type="ECO:0000313" key="4">
    <source>
        <dbReference type="Proteomes" id="UP000179642"/>
    </source>
</evidence>
<feature type="compositionally biased region" description="Acidic residues" evidence="1">
    <location>
        <begin position="719"/>
        <end position="733"/>
    </location>
</feature>
<name>A0A1S2QRN5_9ACTN</name>
<dbReference type="EMBL" id="MLYO01000004">
    <property type="protein sequence ID" value="OIK08223.1"/>
    <property type="molecule type" value="Genomic_DNA"/>
</dbReference>
<feature type="transmembrane region" description="Helical" evidence="2">
    <location>
        <begin position="754"/>
        <end position="773"/>
    </location>
</feature>